<name>A0A368V2J4_9BACT</name>
<dbReference type="Proteomes" id="UP000252733">
    <property type="component" value="Unassembled WGS sequence"/>
</dbReference>
<sequence length="168" mass="18999">MKLKLIFLVVFVSLVGSISYCQNAVLKDTLIKSTRVSANGELKISYEDITSPNILPMPLDKSKDIPELINFKISSVEKLVKIAEDIFTKEEIVKLIESTMIIDCKVLSSGEIVSASILFSEKDPHVCLMNLIHFSKEIKKKLIVTPMFSNKIDIDGYVQYYIFAYEVL</sequence>
<dbReference type="AlphaFoldDB" id="A0A368V2J4"/>
<dbReference type="EMBL" id="QPIZ01000011">
    <property type="protein sequence ID" value="RCW34500.1"/>
    <property type="molecule type" value="Genomic_DNA"/>
</dbReference>
<evidence type="ECO:0000313" key="2">
    <source>
        <dbReference type="Proteomes" id="UP000252733"/>
    </source>
</evidence>
<organism evidence="1 2">
    <name type="scientific">Marinilabilia salmonicolor</name>
    <dbReference type="NCBI Taxonomy" id="989"/>
    <lineage>
        <taxon>Bacteria</taxon>
        <taxon>Pseudomonadati</taxon>
        <taxon>Bacteroidota</taxon>
        <taxon>Bacteroidia</taxon>
        <taxon>Marinilabiliales</taxon>
        <taxon>Marinilabiliaceae</taxon>
        <taxon>Marinilabilia</taxon>
    </lineage>
</organism>
<proteinExistence type="predicted"/>
<protein>
    <submittedName>
        <fullName evidence="1">Uncharacterized protein</fullName>
    </submittedName>
</protein>
<dbReference type="RefSeq" id="WP_114437075.1">
    <property type="nucleotide sequence ID" value="NZ_QPIZ01000011.1"/>
</dbReference>
<accession>A0A368V2J4</accession>
<gene>
    <name evidence="1" type="ORF">DFO77_1111</name>
</gene>
<comment type="caution">
    <text evidence="1">The sequence shown here is derived from an EMBL/GenBank/DDBJ whole genome shotgun (WGS) entry which is preliminary data.</text>
</comment>
<evidence type="ECO:0000313" key="1">
    <source>
        <dbReference type="EMBL" id="RCW34500.1"/>
    </source>
</evidence>
<reference evidence="1 2" key="1">
    <citation type="submission" date="2018-07" db="EMBL/GenBank/DDBJ databases">
        <title>Freshwater and sediment microbial communities from various areas in North America, analyzing microbe dynamics in response to fracking.</title>
        <authorList>
            <person name="Lamendella R."/>
        </authorList>
    </citation>
    <scope>NUCLEOTIDE SEQUENCE [LARGE SCALE GENOMIC DNA]</scope>
    <source>
        <strain evidence="1 2">160A</strain>
    </source>
</reference>
<keyword evidence="2" id="KW-1185">Reference proteome</keyword>